<evidence type="ECO:0000313" key="10">
    <source>
        <dbReference type="Proteomes" id="UP000292781"/>
    </source>
</evidence>
<keyword evidence="5 7" id="KW-1133">Transmembrane helix</keyword>
<keyword evidence="4 7" id="KW-0812">Transmembrane</keyword>
<feature type="transmembrane region" description="Helical" evidence="7">
    <location>
        <begin position="180"/>
        <end position="200"/>
    </location>
</feature>
<comment type="similarity">
    <text evidence="2 7">Belongs to the DedA family.</text>
</comment>
<dbReference type="RefSeq" id="WP_131311863.1">
    <property type="nucleotide sequence ID" value="NZ_SJFN01000063.1"/>
</dbReference>
<comment type="subcellular location">
    <subcellularLocation>
        <location evidence="1 7">Cell membrane</location>
        <topology evidence="1 7">Multi-pass membrane protein</topology>
    </subcellularLocation>
</comment>
<gene>
    <name evidence="9" type="ORF">EYW49_22225</name>
</gene>
<dbReference type="PANTHER" id="PTHR30353:SF15">
    <property type="entry name" value="INNER MEMBRANE PROTEIN YABI"/>
    <property type="match status" value="1"/>
</dbReference>
<keyword evidence="6 7" id="KW-0472">Membrane</keyword>
<feature type="transmembrane region" description="Helical" evidence="7">
    <location>
        <begin position="153"/>
        <end position="174"/>
    </location>
</feature>
<accession>A0A4Q9VEC6</accession>
<sequence length="215" mass="22462">MDIASLFDAALAWISDHRAWAGVVYGLMAFGESMVVLGVLIPATGVMMAAGALVADGTLPFLDLWIGGAVGAALGDTVSYRIGRWLGPGVHRIWPFSTRPEMLAAAERLFARWGWIAVVVGRFIGPLRASIPTVAGMAEMPAGLFQAANIGSAILWIPVLVFPGTILGWAWALAGSGDTATAAWVAGGLVVAVVAAWVAWRRWSPALFAPPPDGT</sequence>
<dbReference type="PANTHER" id="PTHR30353">
    <property type="entry name" value="INNER MEMBRANE PROTEIN DEDA-RELATED"/>
    <property type="match status" value="1"/>
</dbReference>
<organism evidence="9 10">
    <name type="scientific">Siculibacillus lacustris</name>
    <dbReference type="NCBI Taxonomy" id="1549641"/>
    <lineage>
        <taxon>Bacteria</taxon>
        <taxon>Pseudomonadati</taxon>
        <taxon>Pseudomonadota</taxon>
        <taxon>Alphaproteobacteria</taxon>
        <taxon>Hyphomicrobiales</taxon>
        <taxon>Ancalomicrobiaceae</taxon>
        <taxon>Siculibacillus</taxon>
    </lineage>
</organism>
<dbReference type="EMBL" id="SJFN01000063">
    <property type="protein sequence ID" value="TBW32312.1"/>
    <property type="molecule type" value="Genomic_DNA"/>
</dbReference>
<dbReference type="OrthoDB" id="9801622at2"/>
<evidence type="ECO:0000259" key="8">
    <source>
        <dbReference type="Pfam" id="PF09335"/>
    </source>
</evidence>
<dbReference type="InterPro" id="IPR032818">
    <property type="entry name" value="DedA-like"/>
</dbReference>
<keyword evidence="3 7" id="KW-1003">Cell membrane</keyword>
<dbReference type="Proteomes" id="UP000292781">
    <property type="component" value="Unassembled WGS sequence"/>
</dbReference>
<keyword evidence="10" id="KW-1185">Reference proteome</keyword>
<proteinExistence type="inferred from homology"/>
<evidence type="ECO:0000256" key="2">
    <source>
        <dbReference type="ARBA" id="ARBA00010792"/>
    </source>
</evidence>
<evidence type="ECO:0000256" key="1">
    <source>
        <dbReference type="ARBA" id="ARBA00004651"/>
    </source>
</evidence>
<feature type="domain" description="VTT" evidence="8">
    <location>
        <begin position="41"/>
        <end position="164"/>
    </location>
</feature>
<dbReference type="AlphaFoldDB" id="A0A4Q9VEC6"/>
<protein>
    <submittedName>
        <fullName evidence="9">DedA family protein</fullName>
    </submittedName>
</protein>
<evidence type="ECO:0000256" key="5">
    <source>
        <dbReference type="ARBA" id="ARBA00022989"/>
    </source>
</evidence>
<evidence type="ECO:0000256" key="7">
    <source>
        <dbReference type="RuleBase" id="RU367016"/>
    </source>
</evidence>
<dbReference type="InterPro" id="IPR032816">
    <property type="entry name" value="VTT_dom"/>
</dbReference>
<evidence type="ECO:0000256" key="6">
    <source>
        <dbReference type="ARBA" id="ARBA00023136"/>
    </source>
</evidence>
<reference evidence="9 10" key="1">
    <citation type="submission" date="2019-02" db="EMBL/GenBank/DDBJ databases">
        <title>Siculibacillus lacustris gen. nov., sp. nov., a new rosette-forming bacterium isolated from a freshwater crater lake (Lake St. Ana, Romania).</title>
        <authorList>
            <person name="Felfoldi T."/>
            <person name="Marton Z."/>
            <person name="Szabo A."/>
            <person name="Mentes A."/>
            <person name="Boka K."/>
            <person name="Marialigeti K."/>
            <person name="Mathe I."/>
            <person name="Koncz M."/>
            <person name="Schumann P."/>
            <person name="Toth E."/>
        </authorList>
    </citation>
    <scope>NUCLEOTIDE SEQUENCE [LARGE SCALE GENOMIC DNA]</scope>
    <source>
        <strain evidence="9 10">SA-279</strain>
    </source>
</reference>
<dbReference type="GO" id="GO:0005886">
    <property type="term" value="C:plasma membrane"/>
    <property type="evidence" value="ECO:0007669"/>
    <property type="project" value="UniProtKB-SubCell"/>
</dbReference>
<evidence type="ECO:0000256" key="4">
    <source>
        <dbReference type="ARBA" id="ARBA00022692"/>
    </source>
</evidence>
<comment type="caution">
    <text evidence="9">The sequence shown here is derived from an EMBL/GenBank/DDBJ whole genome shotgun (WGS) entry which is preliminary data.</text>
</comment>
<name>A0A4Q9VEC6_9HYPH</name>
<dbReference type="Pfam" id="PF09335">
    <property type="entry name" value="VTT_dom"/>
    <property type="match status" value="1"/>
</dbReference>
<evidence type="ECO:0000313" key="9">
    <source>
        <dbReference type="EMBL" id="TBW32312.1"/>
    </source>
</evidence>
<evidence type="ECO:0000256" key="3">
    <source>
        <dbReference type="ARBA" id="ARBA00022475"/>
    </source>
</evidence>
<comment type="caution">
    <text evidence="7">Lacks conserved residue(s) required for the propagation of feature annotation.</text>
</comment>